<comment type="caution">
    <text evidence="1">The sequence shown here is derived from an EMBL/GenBank/DDBJ whole genome shotgun (WGS) entry which is preliminary data.</text>
</comment>
<proteinExistence type="predicted"/>
<organism evidence="1 2">
    <name type="scientific">Dermacentor silvarum</name>
    <name type="common">Tick</name>
    <dbReference type="NCBI Taxonomy" id="543639"/>
    <lineage>
        <taxon>Eukaryota</taxon>
        <taxon>Metazoa</taxon>
        <taxon>Ecdysozoa</taxon>
        <taxon>Arthropoda</taxon>
        <taxon>Chelicerata</taxon>
        <taxon>Arachnida</taxon>
        <taxon>Acari</taxon>
        <taxon>Parasitiformes</taxon>
        <taxon>Ixodida</taxon>
        <taxon>Ixodoidea</taxon>
        <taxon>Ixodidae</taxon>
        <taxon>Rhipicephalinae</taxon>
        <taxon>Dermacentor</taxon>
    </lineage>
</organism>
<protein>
    <submittedName>
        <fullName evidence="1">Uncharacterized protein</fullName>
    </submittedName>
</protein>
<gene>
    <name evidence="1" type="ORF">HPB49_007871</name>
</gene>
<reference evidence="1" key="1">
    <citation type="submission" date="2020-05" db="EMBL/GenBank/DDBJ databases">
        <title>Large-scale comparative analyses of tick genomes elucidate their genetic diversity and vector capacities.</title>
        <authorList>
            <person name="Jia N."/>
            <person name="Wang J."/>
            <person name="Shi W."/>
            <person name="Du L."/>
            <person name="Sun Y."/>
            <person name="Zhan W."/>
            <person name="Jiang J."/>
            <person name="Wang Q."/>
            <person name="Zhang B."/>
            <person name="Ji P."/>
            <person name="Sakyi L.B."/>
            <person name="Cui X."/>
            <person name="Yuan T."/>
            <person name="Jiang B."/>
            <person name="Yang W."/>
            <person name="Lam T.T.-Y."/>
            <person name="Chang Q."/>
            <person name="Ding S."/>
            <person name="Wang X."/>
            <person name="Zhu J."/>
            <person name="Ruan X."/>
            <person name="Zhao L."/>
            <person name="Wei J."/>
            <person name="Que T."/>
            <person name="Du C."/>
            <person name="Cheng J."/>
            <person name="Dai P."/>
            <person name="Han X."/>
            <person name="Huang E."/>
            <person name="Gao Y."/>
            <person name="Liu J."/>
            <person name="Shao H."/>
            <person name="Ye R."/>
            <person name="Li L."/>
            <person name="Wei W."/>
            <person name="Wang X."/>
            <person name="Wang C."/>
            <person name="Yang T."/>
            <person name="Huo Q."/>
            <person name="Li W."/>
            <person name="Guo W."/>
            <person name="Chen H."/>
            <person name="Zhou L."/>
            <person name="Ni X."/>
            <person name="Tian J."/>
            <person name="Zhou Y."/>
            <person name="Sheng Y."/>
            <person name="Liu T."/>
            <person name="Pan Y."/>
            <person name="Xia L."/>
            <person name="Li J."/>
            <person name="Zhao F."/>
            <person name="Cao W."/>
        </authorList>
    </citation>
    <scope>NUCLEOTIDE SEQUENCE</scope>
    <source>
        <strain evidence="1">Dsil-2018</strain>
    </source>
</reference>
<dbReference type="Proteomes" id="UP000821865">
    <property type="component" value="Chromosome 3"/>
</dbReference>
<accession>A0ACB8D3T9</accession>
<keyword evidence="2" id="KW-1185">Reference proteome</keyword>
<name>A0ACB8D3T9_DERSI</name>
<sequence length="346" mass="39168">MSEEDPGPSTQKKQKRESGQMKGQGGRKQSFREAWLEQDEFKGWLAPDPSGNPQRAFCNACGTTITAGSKTENLSSALRKTKFSLFVHEGTDISSTKLLCCVARYLSLQKREVVTQLFEVIPLDAVNCSAEVLAGAVEDSLAKREIPIENIIGLACDNASVIVGKRNSLTQKLQQKGDRSFVLIRCICHSTHIAASKAALKLPRYLEDLLRNIASYFSQSSKRQAQLCSLQEYLRTEKRKILCPSETRWLVLHSCIERVFEEWETLRLLFLQASVEDRIVAAEPILNQMNSITEAYLKFIKYALNFFNKLNALFQSNENLIAELQRESQRLLRCLLQNFIQPSVLE</sequence>
<evidence type="ECO:0000313" key="1">
    <source>
        <dbReference type="EMBL" id="KAH7959058.1"/>
    </source>
</evidence>
<evidence type="ECO:0000313" key="2">
    <source>
        <dbReference type="Proteomes" id="UP000821865"/>
    </source>
</evidence>
<dbReference type="EMBL" id="CM023472">
    <property type="protein sequence ID" value="KAH7959058.1"/>
    <property type="molecule type" value="Genomic_DNA"/>
</dbReference>